<dbReference type="SUPFAM" id="SSF158745">
    <property type="entry name" value="LanC-like"/>
    <property type="match status" value="1"/>
</dbReference>
<dbReference type="GO" id="GO:0031179">
    <property type="term" value="P:peptide modification"/>
    <property type="evidence" value="ECO:0007669"/>
    <property type="project" value="InterPro"/>
</dbReference>
<dbReference type="GO" id="GO:0005975">
    <property type="term" value="P:carbohydrate metabolic process"/>
    <property type="evidence" value="ECO:0007669"/>
    <property type="project" value="InterPro"/>
</dbReference>
<dbReference type="WBParaSite" id="ACRNAN_scaffold22067.g31186.t1">
    <property type="protein sequence ID" value="ACRNAN_scaffold22067.g31186.t1"/>
    <property type="gene ID" value="ACRNAN_scaffold22067.g31186"/>
</dbReference>
<keyword evidence="1" id="KW-0812">Transmembrane</keyword>
<organism evidence="2 3">
    <name type="scientific">Acrobeloides nanus</name>
    <dbReference type="NCBI Taxonomy" id="290746"/>
    <lineage>
        <taxon>Eukaryota</taxon>
        <taxon>Metazoa</taxon>
        <taxon>Ecdysozoa</taxon>
        <taxon>Nematoda</taxon>
        <taxon>Chromadorea</taxon>
        <taxon>Rhabditida</taxon>
        <taxon>Tylenchina</taxon>
        <taxon>Cephalobomorpha</taxon>
        <taxon>Cephaloboidea</taxon>
        <taxon>Cephalobidae</taxon>
        <taxon>Acrobeloides</taxon>
    </lineage>
</organism>
<dbReference type="Proteomes" id="UP000887540">
    <property type="component" value="Unplaced"/>
</dbReference>
<dbReference type="PRINTS" id="PR01950">
    <property type="entry name" value="LANCSUPER"/>
</dbReference>
<evidence type="ECO:0000313" key="2">
    <source>
        <dbReference type="Proteomes" id="UP000887540"/>
    </source>
</evidence>
<sequence>MEINQIAITLNGTSLVLSTILLPGGCYTGIGGIAFSFLRVALAFKDKQKDYLIQANKFLESQMKHAKTARPEKFARYLTGTSGLLVIQAMLNHVDGKSNAETFKTLEHLVETVVKSEFENEILNGRSGFLAGILIL</sequence>
<protein>
    <submittedName>
        <fullName evidence="3">Uncharacterized protein</fullName>
    </submittedName>
</protein>
<accession>A0A914DAP3</accession>
<evidence type="ECO:0000313" key="3">
    <source>
        <dbReference type="WBParaSite" id="ACRNAN_scaffold22067.g31186.t1"/>
    </source>
</evidence>
<dbReference type="InterPro" id="IPR012341">
    <property type="entry name" value="6hp_glycosidase-like_sf"/>
</dbReference>
<dbReference type="Gene3D" id="1.50.10.10">
    <property type="match status" value="1"/>
</dbReference>
<keyword evidence="1" id="KW-0472">Membrane</keyword>
<keyword evidence="2" id="KW-1185">Reference proteome</keyword>
<name>A0A914DAP3_9BILA</name>
<keyword evidence="1" id="KW-1133">Transmembrane helix</keyword>
<dbReference type="AlphaFoldDB" id="A0A914DAP3"/>
<dbReference type="Pfam" id="PF05147">
    <property type="entry name" value="LANC_like"/>
    <property type="match status" value="1"/>
</dbReference>
<feature type="transmembrane region" description="Helical" evidence="1">
    <location>
        <begin position="20"/>
        <end position="42"/>
    </location>
</feature>
<evidence type="ECO:0000256" key="1">
    <source>
        <dbReference type="SAM" id="Phobius"/>
    </source>
</evidence>
<dbReference type="InterPro" id="IPR007822">
    <property type="entry name" value="LANC-like"/>
</dbReference>
<reference evidence="3" key="1">
    <citation type="submission" date="2022-11" db="UniProtKB">
        <authorList>
            <consortium name="WormBaseParasite"/>
        </authorList>
    </citation>
    <scope>IDENTIFICATION</scope>
</reference>
<proteinExistence type="predicted"/>